<dbReference type="InterPro" id="IPR050266">
    <property type="entry name" value="AB_hydrolase_sf"/>
</dbReference>
<feature type="domain" description="AB hydrolase-1" evidence="1">
    <location>
        <begin position="21"/>
        <end position="245"/>
    </location>
</feature>
<dbReference type="PANTHER" id="PTHR43798">
    <property type="entry name" value="MONOACYLGLYCEROL LIPASE"/>
    <property type="match status" value="1"/>
</dbReference>
<organism evidence="2 3">
    <name type="scientific">Paraburkholderia phytofirmans OLGA172</name>
    <dbReference type="NCBI Taxonomy" id="1417228"/>
    <lineage>
        <taxon>Bacteria</taxon>
        <taxon>Pseudomonadati</taxon>
        <taxon>Pseudomonadota</taxon>
        <taxon>Betaproteobacteria</taxon>
        <taxon>Burkholderiales</taxon>
        <taxon>Burkholderiaceae</taxon>
        <taxon>Paraburkholderia</taxon>
    </lineage>
</organism>
<dbReference type="STRING" id="1804984.AYM40_01100"/>
<dbReference type="SUPFAM" id="SSF53474">
    <property type="entry name" value="alpha/beta-Hydrolases"/>
    <property type="match status" value="1"/>
</dbReference>
<sequence>MQVKINGIETRYVLSNEGGGPWLTFIHQLGGDLSVWDQLAGYFRDNYTVLRYDLRGHGKTAVSSEPFRIADLSHDLAALLDALGAPTTHLVGMSMGGMIAQQFTLDHPSRVDTLTVADTAGGTLPEGRAVWDQRAAAARTEGMASLAPATLSRWLTPDFRAAHPEAVEQIRDVLTHTLSEGYAMACAALRDFDVRSKLGTIRCPTLTVAGRHDTGTPPAATQAIADAIEGAQFELLDAAHLAPIEQSHRFAALLETFLERPV</sequence>
<protein>
    <submittedName>
        <fullName evidence="2">3-oxoadipate enol-lactonase</fullName>
    </submittedName>
</protein>
<dbReference type="PRINTS" id="PR00111">
    <property type="entry name" value="ABHYDROLASE"/>
</dbReference>
<evidence type="ECO:0000259" key="1">
    <source>
        <dbReference type="Pfam" id="PF00561"/>
    </source>
</evidence>
<dbReference type="KEGG" id="buz:AYM40_01100"/>
<dbReference type="PANTHER" id="PTHR43798:SF33">
    <property type="entry name" value="HYDROLASE, PUTATIVE (AFU_ORTHOLOGUE AFUA_2G14860)-RELATED"/>
    <property type="match status" value="1"/>
</dbReference>
<evidence type="ECO:0000313" key="3">
    <source>
        <dbReference type="Proteomes" id="UP000076852"/>
    </source>
</evidence>
<dbReference type="InterPro" id="IPR000073">
    <property type="entry name" value="AB_hydrolase_1"/>
</dbReference>
<reference evidence="2 3" key="1">
    <citation type="journal article" date="2016" name="Gene">
        <title>PacBio SMRT assembly of a complex multi-replicon genome reveals chlorocatechol degradative operon in a region of genome plasticity.</title>
        <authorList>
            <person name="Ricker N."/>
            <person name="Shen S.Y."/>
            <person name="Goordial J."/>
            <person name="Jin S."/>
            <person name="Fulthorpe R.R."/>
        </authorList>
    </citation>
    <scope>NUCLEOTIDE SEQUENCE [LARGE SCALE GENOMIC DNA]</scope>
    <source>
        <strain evidence="2 3">OLGA172</strain>
    </source>
</reference>
<dbReference type="AlphaFoldDB" id="A0A160FH87"/>
<gene>
    <name evidence="2" type="ORF">AYM40_01100</name>
</gene>
<keyword evidence="3" id="KW-1185">Reference proteome</keyword>
<dbReference type="EMBL" id="CP014578">
    <property type="protein sequence ID" value="ANB71108.1"/>
    <property type="molecule type" value="Genomic_DNA"/>
</dbReference>
<dbReference type="RefSeq" id="WP_063494595.1">
    <property type="nucleotide sequence ID" value="NZ_CP014578.1"/>
</dbReference>
<dbReference type="InterPro" id="IPR029058">
    <property type="entry name" value="AB_hydrolase_fold"/>
</dbReference>
<accession>A0A160FH87</accession>
<dbReference type="Pfam" id="PF00561">
    <property type="entry name" value="Abhydrolase_1"/>
    <property type="match status" value="1"/>
</dbReference>
<dbReference type="GO" id="GO:0016020">
    <property type="term" value="C:membrane"/>
    <property type="evidence" value="ECO:0007669"/>
    <property type="project" value="TreeGrafter"/>
</dbReference>
<name>A0A160FH87_9BURK</name>
<dbReference type="Gene3D" id="3.40.50.1820">
    <property type="entry name" value="alpha/beta hydrolase"/>
    <property type="match status" value="1"/>
</dbReference>
<evidence type="ECO:0000313" key="2">
    <source>
        <dbReference type="EMBL" id="ANB71108.1"/>
    </source>
</evidence>
<dbReference type="Proteomes" id="UP000076852">
    <property type="component" value="Chromosome 1"/>
</dbReference>
<proteinExistence type="predicted"/>
<dbReference type="OrthoDB" id="9793083at2"/>